<keyword evidence="2" id="KW-1185">Reference proteome</keyword>
<proteinExistence type="predicted"/>
<gene>
    <name evidence="1" type="ORF">FSCOSCO3_A018700</name>
</gene>
<evidence type="ECO:0000313" key="2">
    <source>
        <dbReference type="Proteomes" id="UP001314229"/>
    </source>
</evidence>
<protein>
    <recommendedName>
        <fullName evidence="3">Secreted protein</fullName>
    </recommendedName>
</protein>
<evidence type="ECO:0000313" key="1">
    <source>
        <dbReference type="EMBL" id="CAK6958660.1"/>
    </source>
</evidence>
<dbReference type="AlphaFoldDB" id="A0AAV1NI73"/>
<evidence type="ECO:0008006" key="3">
    <source>
        <dbReference type="Google" id="ProtNLM"/>
    </source>
</evidence>
<comment type="caution">
    <text evidence="1">The sequence shown here is derived from an EMBL/GenBank/DDBJ whole genome shotgun (WGS) entry which is preliminary data.</text>
</comment>
<accession>A0AAV1NI73</accession>
<dbReference type="EMBL" id="CAWUFR010000035">
    <property type="protein sequence ID" value="CAK6958660.1"/>
    <property type="molecule type" value="Genomic_DNA"/>
</dbReference>
<reference evidence="1 2" key="1">
    <citation type="submission" date="2024-01" db="EMBL/GenBank/DDBJ databases">
        <authorList>
            <person name="Alioto T."/>
            <person name="Alioto T."/>
            <person name="Gomez Garrido J."/>
        </authorList>
    </citation>
    <scope>NUCLEOTIDE SEQUENCE [LARGE SCALE GENOMIC DNA]</scope>
</reference>
<dbReference type="Proteomes" id="UP001314229">
    <property type="component" value="Unassembled WGS sequence"/>
</dbReference>
<organism evidence="1 2">
    <name type="scientific">Scomber scombrus</name>
    <name type="common">Atlantic mackerel</name>
    <name type="synonym">Scomber vernalis</name>
    <dbReference type="NCBI Taxonomy" id="13677"/>
    <lineage>
        <taxon>Eukaryota</taxon>
        <taxon>Metazoa</taxon>
        <taxon>Chordata</taxon>
        <taxon>Craniata</taxon>
        <taxon>Vertebrata</taxon>
        <taxon>Euteleostomi</taxon>
        <taxon>Actinopterygii</taxon>
        <taxon>Neopterygii</taxon>
        <taxon>Teleostei</taxon>
        <taxon>Neoteleostei</taxon>
        <taxon>Acanthomorphata</taxon>
        <taxon>Pelagiaria</taxon>
        <taxon>Scombriformes</taxon>
        <taxon>Scombridae</taxon>
        <taxon>Scomber</taxon>
    </lineage>
</organism>
<name>A0AAV1NI73_SCOSC</name>
<sequence length="145" mass="16018">MCRCFPLHTKSLVFALTTSVTQSRFTLKRSAGDPVFHSWVLHTAASELARRGSASKKPTWKNYLTMSRVRSSVSALIARQPALIAQAVTSSNLTQAVSPCVRCVPHDPLFCLVFLITSLLCNLVDRLLAALLPLLTCRYNGTEQR</sequence>